<feature type="signal peptide" evidence="1">
    <location>
        <begin position="1"/>
        <end position="23"/>
    </location>
</feature>
<dbReference type="EMBL" id="JAHLQF010000002">
    <property type="protein sequence ID" value="MBU5484303.1"/>
    <property type="molecule type" value="Genomic_DNA"/>
</dbReference>
<gene>
    <name evidence="2" type="ORF">KQI86_08180</name>
</gene>
<sequence length="204" mass="22891">MKKKLKICIISCLAIGLLVGCGAKGKEKEPTASRVDGQSYTFTGEEFKNYFNDRIGDNRKIEEFKGKKLETKSSGAVKANSEKKDDVYFYIESLDGCMISAKSNGENGKLTEVSIEFQGGTEEDKEGYTVTTFSKGDIKNFKKHANAVFDVCEPNVETKQFEEFFDKCFTGNIVTTKEEEIGDLNITLDSRMGLEMKFKPKEQK</sequence>
<evidence type="ECO:0000313" key="2">
    <source>
        <dbReference type="EMBL" id="MBU5484303.1"/>
    </source>
</evidence>
<evidence type="ECO:0008006" key="4">
    <source>
        <dbReference type="Google" id="ProtNLM"/>
    </source>
</evidence>
<dbReference type="RefSeq" id="WP_216438786.1">
    <property type="nucleotide sequence ID" value="NZ_JAHLQF010000002.1"/>
</dbReference>
<keyword evidence="1" id="KW-0732">Signal</keyword>
<feature type="chain" id="PRO_5047133635" description="Lipoprotein" evidence="1">
    <location>
        <begin position="24"/>
        <end position="204"/>
    </location>
</feature>
<evidence type="ECO:0000313" key="3">
    <source>
        <dbReference type="Proteomes" id="UP000726170"/>
    </source>
</evidence>
<proteinExistence type="predicted"/>
<comment type="caution">
    <text evidence="2">The sequence shown here is derived from an EMBL/GenBank/DDBJ whole genome shotgun (WGS) entry which is preliminary data.</text>
</comment>
<protein>
    <recommendedName>
        <fullName evidence="4">Lipoprotein</fullName>
    </recommendedName>
</protein>
<organism evidence="2 3">
    <name type="scientific">Clostridium mobile</name>
    <dbReference type="NCBI Taxonomy" id="2841512"/>
    <lineage>
        <taxon>Bacteria</taxon>
        <taxon>Bacillati</taxon>
        <taxon>Bacillota</taxon>
        <taxon>Clostridia</taxon>
        <taxon>Eubacteriales</taxon>
        <taxon>Clostridiaceae</taxon>
        <taxon>Clostridium</taxon>
    </lineage>
</organism>
<name>A0ABS6EH02_9CLOT</name>
<keyword evidence="3" id="KW-1185">Reference proteome</keyword>
<dbReference type="Proteomes" id="UP000726170">
    <property type="component" value="Unassembled WGS sequence"/>
</dbReference>
<reference evidence="2 3" key="1">
    <citation type="submission" date="2021-06" db="EMBL/GenBank/DDBJ databases">
        <authorList>
            <person name="Sun Q."/>
            <person name="Li D."/>
        </authorList>
    </citation>
    <scope>NUCLEOTIDE SEQUENCE [LARGE SCALE GENOMIC DNA]</scope>
    <source>
        <strain evidence="2 3">MSJ-11</strain>
    </source>
</reference>
<accession>A0ABS6EH02</accession>
<evidence type="ECO:0000256" key="1">
    <source>
        <dbReference type="SAM" id="SignalP"/>
    </source>
</evidence>
<dbReference type="PROSITE" id="PS51257">
    <property type="entry name" value="PROKAR_LIPOPROTEIN"/>
    <property type="match status" value="1"/>
</dbReference>